<dbReference type="SUPFAM" id="SSF52540">
    <property type="entry name" value="P-loop containing nucleoside triphosphate hydrolases"/>
    <property type="match status" value="1"/>
</dbReference>
<dbReference type="EMBL" id="FMXO01000017">
    <property type="protein sequence ID" value="SDB55763.1"/>
    <property type="molecule type" value="Genomic_DNA"/>
</dbReference>
<dbReference type="AlphaFoldDB" id="A0A1G6EED4"/>
<dbReference type="Pfam" id="PF00005">
    <property type="entry name" value="ABC_tran"/>
    <property type="match status" value="1"/>
</dbReference>
<name>A0A1G6EED4_9BACT</name>
<dbReference type="GO" id="GO:0005524">
    <property type="term" value="F:ATP binding"/>
    <property type="evidence" value="ECO:0007669"/>
    <property type="project" value="UniProtKB-KW"/>
</dbReference>
<dbReference type="RefSeq" id="WP_208596658.1">
    <property type="nucleotide sequence ID" value="NZ_FMXO01000017.1"/>
</dbReference>
<dbReference type="InterPro" id="IPR027417">
    <property type="entry name" value="P-loop_NTPase"/>
</dbReference>
<protein>
    <submittedName>
        <fullName evidence="5">Putative ABC transport system ATP-binding protein</fullName>
    </submittedName>
</protein>
<dbReference type="PROSITE" id="PS00211">
    <property type="entry name" value="ABC_TRANSPORTER_1"/>
    <property type="match status" value="1"/>
</dbReference>
<dbReference type="InterPro" id="IPR017871">
    <property type="entry name" value="ABC_transporter-like_CS"/>
</dbReference>
<evidence type="ECO:0000259" key="4">
    <source>
        <dbReference type="PROSITE" id="PS50893"/>
    </source>
</evidence>
<dbReference type="STRING" id="617002.SAMN05660653_02800"/>
<dbReference type="GO" id="GO:0016887">
    <property type="term" value="F:ATP hydrolysis activity"/>
    <property type="evidence" value="ECO:0007669"/>
    <property type="project" value="InterPro"/>
</dbReference>
<evidence type="ECO:0000313" key="5">
    <source>
        <dbReference type="EMBL" id="SDB55763.1"/>
    </source>
</evidence>
<reference evidence="5 6" key="1">
    <citation type="submission" date="2016-10" db="EMBL/GenBank/DDBJ databases">
        <authorList>
            <person name="de Groot N.N."/>
        </authorList>
    </citation>
    <scope>NUCLEOTIDE SEQUENCE [LARGE SCALE GENOMIC DNA]</scope>
    <source>
        <strain evidence="5 6">ASO4-2</strain>
    </source>
</reference>
<keyword evidence="6" id="KW-1185">Reference proteome</keyword>
<evidence type="ECO:0000256" key="3">
    <source>
        <dbReference type="ARBA" id="ARBA00022840"/>
    </source>
</evidence>
<feature type="domain" description="ABC transporter" evidence="4">
    <location>
        <begin position="1"/>
        <end position="216"/>
    </location>
</feature>
<sequence length="216" mass="23828">MKPLFEFLDVKYLDVLDLPDLRIDEGRITALVGASGSGKTTVLRMLNKMISPTSGRILFQGRDLAQEDSVTHRRNVVMLSQTPALFGLTVRDNLLAGLRFQDREEPDEQSLTQILEQVRLAKPLQEAADKLSGGERQRLALGRVLLMKPRVYLLDEPSSALDEETAQLIFEMLTSHARADGSTIVMVTHSKAAARNHADVIIEMSGGTCLNKGCSL</sequence>
<organism evidence="5 6">
    <name type="scientific">Desulfonatronum thiosulfatophilum</name>
    <dbReference type="NCBI Taxonomy" id="617002"/>
    <lineage>
        <taxon>Bacteria</taxon>
        <taxon>Pseudomonadati</taxon>
        <taxon>Thermodesulfobacteriota</taxon>
        <taxon>Desulfovibrionia</taxon>
        <taxon>Desulfovibrionales</taxon>
        <taxon>Desulfonatronaceae</taxon>
        <taxon>Desulfonatronum</taxon>
    </lineage>
</organism>
<keyword evidence="2" id="KW-0547">Nucleotide-binding</keyword>
<dbReference type="CDD" id="cd03228">
    <property type="entry name" value="ABCC_MRP_Like"/>
    <property type="match status" value="1"/>
</dbReference>
<dbReference type="InterPro" id="IPR003593">
    <property type="entry name" value="AAA+_ATPase"/>
</dbReference>
<dbReference type="PROSITE" id="PS50893">
    <property type="entry name" value="ABC_TRANSPORTER_2"/>
    <property type="match status" value="1"/>
</dbReference>
<dbReference type="PANTHER" id="PTHR43423">
    <property type="entry name" value="ABC TRANSPORTER I FAMILY MEMBER 17"/>
    <property type="match status" value="1"/>
</dbReference>
<proteinExistence type="predicted"/>
<evidence type="ECO:0000313" key="6">
    <source>
        <dbReference type="Proteomes" id="UP000198771"/>
    </source>
</evidence>
<dbReference type="Proteomes" id="UP000198771">
    <property type="component" value="Unassembled WGS sequence"/>
</dbReference>
<gene>
    <name evidence="5" type="ORF">SAMN05660653_02800</name>
</gene>
<evidence type="ECO:0000256" key="1">
    <source>
        <dbReference type="ARBA" id="ARBA00022448"/>
    </source>
</evidence>
<keyword evidence="1" id="KW-0813">Transport</keyword>
<accession>A0A1G6EED4</accession>
<keyword evidence="3 5" id="KW-0067">ATP-binding</keyword>
<evidence type="ECO:0000256" key="2">
    <source>
        <dbReference type="ARBA" id="ARBA00022741"/>
    </source>
</evidence>
<dbReference type="SMART" id="SM00382">
    <property type="entry name" value="AAA"/>
    <property type="match status" value="1"/>
</dbReference>
<dbReference type="PANTHER" id="PTHR43423:SF1">
    <property type="entry name" value="ABC TRANSPORTER I FAMILY MEMBER 17"/>
    <property type="match status" value="1"/>
</dbReference>
<dbReference type="Gene3D" id="3.40.50.300">
    <property type="entry name" value="P-loop containing nucleotide triphosphate hydrolases"/>
    <property type="match status" value="1"/>
</dbReference>
<dbReference type="InterPro" id="IPR003439">
    <property type="entry name" value="ABC_transporter-like_ATP-bd"/>
</dbReference>